<accession>A0A0B7BCU1</accession>
<organism evidence="1">
    <name type="scientific">Arion vulgaris</name>
    <dbReference type="NCBI Taxonomy" id="1028688"/>
    <lineage>
        <taxon>Eukaryota</taxon>
        <taxon>Metazoa</taxon>
        <taxon>Spiralia</taxon>
        <taxon>Lophotrochozoa</taxon>
        <taxon>Mollusca</taxon>
        <taxon>Gastropoda</taxon>
        <taxon>Heterobranchia</taxon>
        <taxon>Euthyneura</taxon>
        <taxon>Panpulmonata</taxon>
        <taxon>Eupulmonata</taxon>
        <taxon>Stylommatophora</taxon>
        <taxon>Helicina</taxon>
        <taxon>Arionoidea</taxon>
        <taxon>Arionidae</taxon>
        <taxon>Arion</taxon>
    </lineage>
</organism>
<proteinExistence type="predicted"/>
<evidence type="ECO:0000313" key="1">
    <source>
        <dbReference type="EMBL" id="CEK89930.1"/>
    </source>
</evidence>
<gene>
    <name evidence="1" type="primary">ORF173668</name>
</gene>
<protein>
    <submittedName>
        <fullName evidence="1">Uncharacterized protein</fullName>
    </submittedName>
</protein>
<name>A0A0B7BCU1_9EUPU</name>
<reference evidence="1" key="1">
    <citation type="submission" date="2014-12" db="EMBL/GenBank/DDBJ databases">
        <title>Insight into the proteome of Arion vulgaris.</title>
        <authorList>
            <person name="Aradska J."/>
            <person name="Bulat T."/>
            <person name="Smidak R."/>
            <person name="Sarate P."/>
            <person name="Gangsoo J."/>
            <person name="Sialana F."/>
            <person name="Bilban M."/>
            <person name="Lubec G."/>
        </authorList>
    </citation>
    <scope>NUCLEOTIDE SEQUENCE</scope>
    <source>
        <tissue evidence="1">Skin</tissue>
    </source>
</reference>
<dbReference type="AlphaFoldDB" id="A0A0B7BCU1"/>
<sequence length="77" mass="8803">MNTIMSRTVYSRQTPEVESYFRKHPLIPKPSFVDLSMNGLAGTMEPLKSNRNSLSLHSYTEINWLICCSSTILLPKK</sequence>
<feature type="non-terminal residue" evidence="1">
    <location>
        <position position="77"/>
    </location>
</feature>
<dbReference type="EMBL" id="HACG01043065">
    <property type="protein sequence ID" value="CEK89930.1"/>
    <property type="molecule type" value="Transcribed_RNA"/>
</dbReference>